<dbReference type="Proteomes" id="UP000236630">
    <property type="component" value="Unassembled WGS sequence"/>
</dbReference>
<keyword evidence="1" id="KW-1133">Transmembrane helix</keyword>
<name>A0A2H5Q0H9_CITUN</name>
<dbReference type="AlphaFoldDB" id="A0A2H5Q0H9"/>
<sequence>MPKIDCCSISATIVAPSPLLLLRLYSIWTTAHAALCFVSVTISTRWKYGFLALLGLMVCTISFGINKLQG</sequence>
<feature type="transmembrane region" description="Helical" evidence="1">
    <location>
        <begin position="20"/>
        <end position="42"/>
    </location>
</feature>
<protein>
    <submittedName>
        <fullName evidence="2">Uncharacterized protein</fullName>
    </submittedName>
</protein>
<keyword evidence="1" id="KW-0472">Membrane</keyword>
<accession>A0A2H5Q0H9</accession>
<feature type="transmembrane region" description="Helical" evidence="1">
    <location>
        <begin position="48"/>
        <end position="65"/>
    </location>
</feature>
<organism evidence="2 3">
    <name type="scientific">Citrus unshiu</name>
    <name type="common">Satsuma mandarin</name>
    <name type="synonym">Citrus nobilis var. unshiu</name>
    <dbReference type="NCBI Taxonomy" id="55188"/>
    <lineage>
        <taxon>Eukaryota</taxon>
        <taxon>Viridiplantae</taxon>
        <taxon>Streptophyta</taxon>
        <taxon>Embryophyta</taxon>
        <taxon>Tracheophyta</taxon>
        <taxon>Spermatophyta</taxon>
        <taxon>Magnoliopsida</taxon>
        <taxon>eudicotyledons</taxon>
        <taxon>Gunneridae</taxon>
        <taxon>Pentapetalae</taxon>
        <taxon>rosids</taxon>
        <taxon>malvids</taxon>
        <taxon>Sapindales</taxon>
        <taxon>Rutaceae</taxon>
        <taxon>Aurantioideae</taxon>
        <taxon>Citrus</taxon>
    </lineage>
</organism>
<keyword evidence="1" id="KW-0812">Transmembrane</keyword>
<evidence type="ECO:0000313" key="2">
    <source>
        <dbReference type="EMBL" id="GAY58140.1"/>
    </source>
</evidence>
<comment type="caution">
    <text evidence="2">The sequence shown here is derived from an EMBL/GenBank/DDBJ whole genome shotgun (WGS) entry which is preliminary data.</text>
</comment>
<evidence type="ECO:0000256" key="1">
    <source>
        <dbReference type="SAM" id="Phobius"/>
    </source>
</evidence>
<keyword evidence="3" id="KW-1185">Reference proteome</keyword>
<reference evidence="2 3" key="1">
    <citation type="journal article" date="2017" name="Front. Genet.">
        <title>Draft sequencing of the heterozygous diploid genome of Satsuma (Citrus unshiu Marc.) using a hybrid assembly approach.</title>
        <authorList>
            <person name="Shimizu T."/>
            <person name="Tanizawa Y."/>
            <person name="Mochizuki T."/>
            <person name="Nagasaki H."/>
            <person name="Yoshioka T."/>
            <person name="Toyoda A."/>
            <person name="Fujiyama A."/>
            <person name="Kaminuma E."/>
            <person name="Nakamura Y."/>
        </authorList>
    </citation>
    <scope>NUCLEOTIDE SEQUENCE [LARGE SCALE GENOMIC DNA]</scope>
    <source>
        <strain evidence="3">cv. Miyagawa wase</strain>
    </source>
</reference>
<dbReference type="EMBL" id="BDQV01000178">
    <property type="protein sequence ID" value="GAY58140.1"/>
    <property type="molecule type" value="Genomic_DNA"/>
</dbReference>
<evidence type="ECO:0000313" key="3">
    <source>
        <dbReference type="Proteomes" id="UP000236630"/>
    </source>
</evidence>
<gene>
    <name evidence="2" type="ORF">CUMW_184810</name>
</gene>
<proteinExistence type="predicted"/>